<reference evidence="17 18" key="1">
    <citation type="journal article" date="2018" name="Sci. Rep.">
        <title>Comparative genomics provides insights into the lifestyle and reveals functional heterogeneity of dark septate endophytic fungi.</title>
        <authorList>
            <person name="Knapp D.G."/>
            <person name="Nemeth J.B."/>
            <person name="Barry K."/>
            <person name="Hainaut M."/>
            <person name="Henrissat B."/>
            <person name="Johnson J."/>
            <person name="Kuo A."/>
            <person name="Lim J.H.P."/>
            <person name="Lipzen A."/>
            <person name="Nolan M."/>
            <person name="Ohm R.A."/>
            <person name="Tamas L."/>
            <person name="Grigoriev I.V."/>
            <person name="Spatafora J.W."/>
            <person name="Nagy L.G."/>
            <person name="Kovacs G.M."/>
        </authorList>
    </citation>
    <scope>NUCLEOTIDE SEQUENCE [LARGE SCALE GENOMIC DNA]</scope>
    <source>
        <strain evidence="17 18">DSE2036</strain>
    </source>
</reference>
<evidence type="ECO:0000256" key="7">
    <source>
        <dbReference type="ARBA" id="ARBA00022723"/>
    </source>
</evidence>
<name>A0A2V1DTF1_9PLEO</name>
<keyword evidence="18" id="KW-1185">Reference proteome</keyword>
<evidence type="ECO:0000256" key="15">
    <source>
        <dbReference type="SAM" id="SignalP"/>
    </source>
</evidence>
<dbReference type="PROSITE" id="PS00132">
    <property type="entry name" value="CARBOXYPEPT_ZN_1"/>
    <property type="match status" value="1"/>
</dbReference>
<evidence type="ECO:0000256" key="4">
    <source>
        <dbReference type="ARBA" id="ARBA00005988"/>
    </source>
</evidence>
<keyword evidence="17" id="KW-0121">Carboxypeptidase</keyword>
<dbReference type="STRING" id="97972.A0A2V1DTF1"/>
<evidence type="ECO:0000256" key="3">
    <source>
        <dbReference type="ARBA" id="ARBA00004613"/>
    </source>
</evidence>
<keyword evidence="9" id="KW-0378">Hydrolase</keyword>
<keyword evidence="7" id="KW-0479">Metal-binding</keyword>
<evidence type="ECO:0000256" key="11">
    <source>
        <dbReference type="ARBA" id="ARBA00023026"/>
    </source>
</evidence>
<accession>A0A2V1DTF1</accession>
<evidence type="ECO:0000256" key="13">
    <source>
        <dbReference type="ARBA" id="ARBA00023145"/>
    </source>
</evidence>
<dbReference type="GO" id="GO:0006508">
    <property type="term" value="P:proteolysis"/>
    <property type="evidence" value="ECO:0007669"/>
    <property type="project" value="UniProtKB-KW"/>
</dbReference>
<dbReference type="InterPro" id="IPR000834">
    <property type="entry name" value="Peptidase_M14"/>
</dbReference>
<evidence type="ECO:0000313" key="17">
    <source>
        <dbReference type="EMBL" id="PVI00564.1"/>
    </source>
</evidence>
<evidence type="ECO:0000256" key="2">
    <source>
        <dbReference type="ARBA" id="ARBA00003091"/>
    </source>
</evidence>
<gene>
    <name evidence="17" type="ORF">DM02DRAFT_671884</name>
</gene>
<dbReference type="PROSITE" id="PS52035">
    <property type="entry name" value="PEPTIDASE_M14"/>
    <property type="match status" value="1"/>
</dbReference>
<keyword evidence="5" id="KW-0964">Secreted</keyword>
<dbReference type="Gene3D" id="3.40.630.10">
    <property type="entry name" value="Zn peptidases"/>
    <property type="match status" value="1"/>
</dbReference>
<sequence length="437" mass="49113">MRLLPLTLSIASLAAAASIPGPEHVSYDGAKVYRVKTGRQLASVTEKLSRFTYEAWNHDLDRHIDLVIPAEQVAEFESLDLNTKCLHKDLGASIKAESHGSSLWKRQGTNDTSSWFDTYHPYDDHIQFWKDLHTSFPNQSEWISSGTSYEGRDLFGLHFWGASGPGKPAVLYHAQVHAREWITSPVVEYIATQLIEGYKAGDNATTTFLNKYDFFIIPFVNPDGFVYTQTTQRLWRKNRQPGPGNSTCFGRDINRNWEFAWDANNRGASRDPCSQTYRGEAATDTPENQGLDTLVRKLRDTQGIKLYIDWHSYGQYILSPYGSNETNYAPELGKWTNTASQMSEAIRDSSDARTTFTFGPSGATLYTTTGSAPDHVYEIGGAEFSYTIELRDTGDYGFVLPPEQILPTAKEQWVGQQVLLSLLDETFFDGIGPAIFF</sequence>
<dbReference type="GO" id="GO:0005576">
    <property type="term" value="C:extracellular region"/>
    <property type="evidence" value="ECO:0007669"/>
    <property type="project" value="UniProtKB-SubCell"/>
</dbReference>
<keyword evidence="6" id="KW-0645">Protease</keyword>
<feature type="signal peptide" evidence="15">
    <location>
        <begin position="1"/>
        <end position="16"/>
    </location>
</feature>
<keyword evidence="13" id="KW-0865">Zymogen</keyword>
<keyword evidence="12" id="KW-0482">Metalloprotease</keyword>
<feature type="active site" description="Proton donor/acceptor" evidence="14">
    <location>
        <position position="389"/>
    </location>
</feature>
<comment type="function">
    <text evidence="2">Extracellular metalloprotease that contributes to pathogenicity.</text>
</comment>
<dbReference type="InterPro" id="IPR057246">
    <property type="entry name" value="CARBOXYPEPT_ZN_1"/>
</dbReference>
<evidence type="ECO:0000259" key="16">
    <source>
        <dbReference type="PROSITE" id="PS52035"/>
    </source>
</evidence>
<dbReference type="OrthoDB" id="3626597at2759"/>
<dbReference type="Pfam" id="PF00246">
    <property type="entry name" value="Peptidase_M14"/>
    <property type="match status" value="1"/>
</dbReference>
<evidence type="ECO:0000256" key="12">
    <source>
        <dbReference type="ARBA" id="ARBA00023049"/>
    </source>
</evidence>
<dbReference type="Proteomes" id="UP000244855">
    <property type="component" value="Unassembled WGS sequence"/>
</dbReference>
<dbReference type="GO" id="GO:0004181">
    <property type="term" value="F:metallocarboxypeptidase activity"/>
    <property type="evidence" value="ECO:0007669"/>
    <property type="project" value="InterPro"/>
</dbReference>
<evidence type="ECO:0000256" key="6">
    <source>
        <dbReference type="ARBA" id="ARBA00022670"/>
    </source>
</evidence>
<dbReference type="AlphaFoldDB" id="A0A2V1DTF1"/>
<organism evidence="17 18">
    <name type="scientific">Periconia macrospinosa</name>
    <dbReference type="NCBI Taxonomy" id="97972"/>
    <lineage>
        <taxon>Eukaryota</taxon>
        <taxon>Fungi</taxon>
        <taxon>Dikarya</taxon>
        <taxon>Ascomycota</taxon>
        <taxon>Pezizomycotina</taxon>
        <taxon>Dothideomycetes</taxon>
        <taxon>Pleosporomycetidae</taxon>
        <taxon>Pleosporales</taxon>
        <taxon>Massarineae</taxon>
        <taxon>Periconiaceae</taxon>
        <taxon>Periconia</taxon>
    </lineage>
</organism>
<dbReference type="FunFam" id="3.40.630.10:FF:000165">
    <property type="entry name" value="Glucan 1,4-alpha-glucosidase, putative"/>
    <property type="match status" value="1"/>
</dbReference>
<dbReference type="SUPFAM" id="SSF54897">
    <property type="entry name" value="Protease propeptides/inhibitors"/>
    <property type="match status" value="1"/>
</dbReference>
<keyword evidence="11" id="KW-0843">Virulence</keyword>
<keyword evidence="10" id="KW-0862">Zinc</keyword>
<dbReference type="PANTHER" id="PTHR11705">
    <property type="entry name" value="PROTEASE FAMILY M14 CARBOXYPEPTIDASE A,B"/>
    <property type="match status" value="1"/>
</dbReference>
<dbReference type="CDD" id="cd03860">
    <property type="entry name" value="M14_CP_A-B_like"/>
    <property type="match status" value="1"/>
</dbReference>
<evidence type="ECO:0000256" key="5">
    <source>
        <dbReference type="ARBA" id="ARBA00022525"/>
    </source>
</evidence>
<dbReference type="PRINTS" id="PR00765">
    <property type="entry name" value="CRBOXYPTASEA"/>
</dbReference>
<evidence type="ECO:0000256" key="1">
    <source>
        <dbReference type="ARBA" id="ARBA00001947"/>
    </source>
</evidence>
<evidence type="ECO:0000256" key="10">
    <source>
        <dbReference type="ARBA" id="ARBA00022833"/>
    </source>
</evidence>
<dbReference type="SUPFAM" id="SSF53187">
    <property type="entry name" value="Zn-dependent exopeptidases"/>
    <property type="match status" value="1"/>
</dbReference>
<dbReference type="PANTHER" id="PTHR11705:SF143">
    <property type="entry name" value="SLL0236 PROTEIN"/>
    <property type="match status" value="1"/>
</dbReference>
<evidence type="ECO:0000256" key="9">
    <source>
        <dbReference type="ARBA" id="ARBA00022801"/>
    </source>
</evidence>
<evidence type="ECO:0000256" key="8">
    <source>
        <dbReference type="ARBA" id="ARBA00022729"/>
    </source>
</evidence>
<proteinExistence type="inferred from homology"/>
<dbReference type="SMART" id="SM00631">
    <property type="entry name" value="Zn_pept"/>
    <property type="match status" value="1"/>
</dbReference>
<comment type="similarity">
    <text evidence="4 14">Belongs to the peptidase M14 family.</text>
</comment>
<comment type="cofactor">
    <cofactor evidence="1">
        <name>Zn(2+)</name>
        <dbReference type="ChEBI" id="CHEBI:29105"/>
    </cofactor>
</comment>
<feature type="chain" id="PRO_5016150006" evidence="15">
    <location>
        <begin position="17"/>
        <end position="437"/>
    </location>
</feature>
<protein>
    <submittedName>
        <fullName evidence="17">Zinc carboxypeptidase</fullName>
    </submittedName>
</protein>
<keyword evidence="8 15" id="KW-0732">Signal</keyword>
<evidence type="ECO:0000313" key="18">
    <source>
        <dbReference type="Proteomes" id="UP000244855"/>
    </source>
</evidence>
<feature type="domain" description="Peptidase M14" evidence="16">
    <location>
        <begin position="118"/>
        <end position="423"/>
    </location>
</feature>
<dbReference type="EMBL" id="KZ805371">
    <property type="protein sequence ID" value="PVI00564.1"/>
    <property type="molecule type" value="Genomic_DNA"/>
</dbReference>
<comment type="subcellular location">
    <subcellularLocation>
        <location evidence="3">Secreted</location>
    </subcellularLocation>
</comment>
<dbReference type="GO" id="GO:0008270">
    <property type="term" value="F:zinc ion binding"/>
    <property type="evidence" value="ECO:0007669"/>
    <property type="project" value="InterPro"/>
</dbReference>
<evidence type="ECO:0000256" key="14">
    <source>
        <dbReference type="PROSITE-ProRule" id="PRU01379"/>
    </source>
</evidence>